<evidence type="ECO:0000313" key="2">
    <source>
        <dbReference type="Proteomes" id="UP000006103"/>
    </source>
</evidence>
<name>B8F0L7_BORGR</name>
<dbReference type="Proteomes" id="UP000006103">
    <property type="component" value="Plasmid PBr_lp25"/>
</dbReference>
<dbReference type="AlphaFoldDB" id="B8F0L7"/>
<dbReference type="EMBL" id="CP001301">
    <property type="protein sequence ID" value="ACL34444.1"/>
    <property type="molecule type" value="Genomic_DNA"/>
</dbReference>
<evidence type="ECO:0000313" key="1">
    <source>
        <dbReference type="EMBL" id="ACL34444.1"/>
    </source>
</evidence>
<protein>
    <submittedName>
        <fullName evidence="1">Uncharacterized protein</fullName>
    </submittedName>
</protein>
<proteinExistence type="predicted"/>
<reference evidence="1" key="1">
    <citation type="submission" date="2008-12" db="EMBL/GenBank/DDBJ databases">
        <authorList>
            <person name="Fraser-Liggett C.M."/>
            <person name="Mongodin E.F."/>
            <person name="Casjens B."/>
            <person name="Dunn J."/>
            <person name="Luft B."/>
            <person name="Qiu W."/>
            <person name="Schutzer S."/>
            <person name="Sebastian Y."/>
        </authorList>
    </citation>
    <scope>NUCLEOTIDE SEQUENCE [LARGE SCALE GENOMIC DNA]</scope>
    <source>
        <strain evidence="1">PBr</strain>
        <plasmid evidence="1">PBr_lp25</plasmid>
    </source>
</reference>
<keyword evidence="1" id="KW-0614">Plasmid</keyword>
<organism evidence="1 2">
    <name type="scientific">Borreliella garinii PBr</name>
    <dbReference type="NCBI Taxonomy" id="498743"/>
    <lineage>
        <taxon>Bacteria</taxon>
        <taxon>Pseudomonadati</taxon>
        <taxon>Spirochaetota</taxon>
        <taxon>Spirochaetia</taxon>
        <taxon>Spirochaetales</taxon>
        <taxon>Borreliaceae</taxon>
        <taxon>Borreliella</taxon>
    </lineage>
</organism>
<gene>
    <name evidence="1" type="ORF">BGAPBR_E0037</name>
</gene>
<accession>B8F0L7</accession>
<geneLocation type="plasmid" evidence="1 2">
    <name>PBr_lp25</name>
</geneLocation>
<sequence>MIVINLLGSNILYIKDFDFFIIILKTHSFNLYFCHTRSSIVIFL</sequence>
<keyword evidence="2" id="KW-1185">Reference proteome</keyword>